<keyword evidence="7 10" id="KW-1133">Transmembrane helix</keyword>
<dbReference type="PANTHER" id="PTHR24221">
    <property type="entry name" value="ATP-BINDING CASSETTE SUB-FAMILY B"/>
    <property type="match status" value="1"/>
</dbReference>
<evidence type="ECO:0000259" key="12">
    <source>
        <dbReference type="PROSITE" id="PS50929"/>
    </source>
</evidence>
<evidence type="ECO:0000313" key="13">
    <source>
        <dbReference type="EMBL" id="ERL06540.1"/>
    </source>
</evidence>
<dbReference type="AlphaFoldDB" id="U2TJ81"/>
<dbReference type="PROSITE" id="PS50893">
    <property type="entry name" value="ABC_TRANSPORTER_2"/>
    <property type="match status" value="1"/>
</dbReference>
<keyword evidence="3" id="KW-1003">Cell membrane</keyword>
<keyword evidence="8 10" id="KW-0472">Membrane</keyword>
<dbReference type="Pfam" id="PF00005">
    <property type="entry name" value="ABC_tran"/>
    <property type="match status" value="1"/>
</dbReference>
<comment type="caution">
    <text evidence="13">The sequence shown here is derived from an EMBL/GenBank/DDBJ whole genome shotgun (WGS) entry which is preliminary data.</text>
</comment>
<dbReference type="SMART" id="SM00382">
    <property type="entry name" value="AAA"/>
    <property type="match status" value="1"/>
</dbReference>
<keyword evidence="2" id="KW-0813">Transport</keyword>
<dbReference type="Gene3D" id="3.40.50.300">
    <property type="entry name" value="P-loop containing nucleotide triphosphate hydrolases"/>
    <property type="match status" value="1"/>
</dbReference>
<dbReference type="InterPro" id="IPR039421">
    <property type="entry name" value="Type_1_exporter"/>
</dbReference>
<dbReference type="eggNOG" id="COG1132">
    <property type="taxonomic scope" value="Bacteria"/>
</dbReference>
<evidence type="ECO:0000256" key="5">
    <source>
        <dbReference type="ARBA" id="ARBA00022741"/>
    </source>
</evidence>
<evidence type="ECO:0000256" key="9">
    <source>
        <dbReference type="ARBA" id="ARBA00023455"/>
    </source>
</evidence>
<comment type="subcellular location">
    <subcellularLocation>
        <location evidence="1">Cell inner membrane</location>
        <topology evidence="1">Multi-pass membrane protein</topology>
    </subcellularLocation>
</comment>
<dbReference type="GO" id="GO:0034040">
    <property type="term" value="F:ATPase-coupled lipid transmembrane transporter activity"/>
    <property type="evidence" value="ECO:0007669"/>
    <property type="project" value="TreeGrafter"/>
</dbReference>
<feature type="domain" description="ABC transporter" evidence="11">
    <location>
        <begin position="337"/>
        <end position="570"/>
    </location>
</feature>
<dbReference type="PATRIC" id="fig|1125712.3.peg.2115"/>
<keyword evidence="6 13" id="KW-0067">ATP-binding</keyword>
<sequence>MFGERFKRRFALTDQGVTNVKKGALWTIAVNLIDFAGIVFLYQLMAQLVMALTEGGELPSILPYAALLVAFVVVSFLAHKQQYFNTYGTVYHEVGMLRISLAERLRRLPLSFFMGRDLADLSETIMGDVDALEHVWSHVLGYLYGAYVSTAIVAVGLFAFEWRLALAVLWSVPLAFGLLFGLRRVTLESQRAARADSLGVSDAIQETLENVREIRATNQEERHLDGLRKKIDHAEASQTASELKTGLSVNAASVIMRMGVATTVVAGAALMLSGQIGFMVYFAFLLTVTRIYAPFDQALALIAEMFSSEVSASRLQSIYDEPVAQGQEAFTPAGHDIVFDDVGFAYQDERVLDGVSFTAREGEVTALVGPSGSGKSTCARLAARLWDASSGTVRVGGVDVSTVDPEVLLADYAVIFQDVTLFDDTVMANIRLGRKDATDEEVLAAARAANCDGFVGQLPQGYDTVIGENGSRLSGGERQRISIARALLKDAPITLMDEATASLDVENETQVQEALTRLLVGKTVLVIAHRMRTVENADKIVVLGKGRVVEEGSPAELRAREDGMFRRMSELQQQSAGWSI</sequence>
<evidence type="ECO:0000256" key="7">
    <source>
        <dbReference type="ARBA" id="ARBA00022989"/>
    </source>
</evidence>
<feature type="transmembrane region" description="Helical" evidence="10">
    <location>
        <begin position="139"/>
        <end position="158"/>
    </location>
</feature>
<keyword evidence="14" id="KW-1185">Reference proteome</keyword>
<dbReference type="PROSITE" id="PS00211">
    <property type="entry name" value="ABC_TRANSPORTER_1"/>
    <property type="match status" value="1"/>
</dbReference>
<dbReference type="InterPro" id="IPR011527">
    <property type="entry name" value="ABC1_TM_dom"/>
</dbReference>
<gene>
    <name evidence="13" type="ORF">HMPREF1316_1350</name>
</gene>
<dbReference type="SUPFAM" id="SSF90123">
    <property type="entry name" value="ABC transporter transmembrane region"/>
    <property type="match status" value="1"/>
</dbReference>
<feature type="transmembrane region" description="Helical" evidence="10">
    <location>
        <begin position="164"/>
        <end position="182"/>
    </location>
</feature>
<comment type="similarity">
    <text evidence="9">Belongs to the ABC transporter superfamily. Siderophore-Fe(3+) uptake transporter (SIUT) (TC 3.A.1.21) family.</text>
</comment>
<dbReference type="GO" id="GO:0005886">
    <property type="term" value="C:plasma membrane"/>
    <property type="evidence" value="ECO:0007669"/>
    <property type="project" value="UniProtKB-SubCell"/>
</dbReference>
<dbReference type="GO" id="GO:0016887">
    <property type="term" value="F:ATP hydrolysis activity"/>
    <property type="evidence" value="ECO:0007669"/>
    <property type="project" value="InterPro"/>
</dbReference>
<dbReference type="InterPro" id="IPR036640">
    <property type="entry name" value="ABC1_TM_sf"/>
</dbReference>
<name>U2TJ81_9ACTN</name>
<dbReference type="PROSITE" id="PS50929">
    <property type="entry name" value="ABC_TM1F"/>
    <property type="match status" value="1"/>
</dbReference>
<dbReference type="RefSeq" id="WP_021726994.1">
    <property type="nucleotide sequence ID" value="NZ_AWEZ01000064.1"/>
</dbReference>
<keyword evidence="4 10" id="KW-0812">Transmembrane</keyword>
<feature type="transmembrane region" description="Helical" evidence="10">
    <location>
        <begin position="24"/>
        <end position="49"/>
    </location>
</feature>
<dbReference type="CDD" id="cd07346">
    <property type="entry name" value="ABC_6TM_exporters"/>
    <property type="match status" value="1"/>
</dbReference>
<evidence type="ECO:0000256" key="6">
    <source>
        <dbReference type="ARBA" id="ARBA00022840"/>
    </source>
</evidence>
<dbReference type="SUPFAM" id="SSF52540">
    <property type="entry name" value="P-loop containing nucleoside triphosphate hydrolases"/>
    <property type="match status" value="1"/>
</dbReference>
<dbReference type="Gene3D" id="1.20.1560.10">
    <property type="entry name" value="ABC transporter type 1, transmembrane domain"/>
    <property type="match status" value="1"/>
</dbReference>
<organism evidence="13 14">
    <name type="scientific">Olsenella profusa F0195</name>
    <dbReference type="NCBI Taxonomy" id="1125712"/>
    <lineage>
        <taxon>Bacteria</taxon>
        <taxon>Bacillati</taxon>
        <taxon>Actinomycetota</taxon>
        <taxon>Coriobacteriia</taxon>
        <taxon>Coriobacteriales</taxon>
        <taxon>Atopobiaceae</taxon>
        <taxon>Olsenella</taxon>
    </lineage>
</organism>
<dbReference type="Proteomes" id="UP000016638">
    <property type="component" value="Unassembled WGS sequence"/>
</dbReference>
<dbReference type="InterPro" id="IPR027417">
    <property type="entry name" value="P-loop_NTPase"/>
</dbReference>
<dbReference type="Pfam" id="PF00664">
    <property type="entry name" value="ABC_membrane"/>
    <property type="match status" value="1"/>
</dbReference>
<dbReference type="GO" id="GO:0005524">
    <property type="term" value="F:ATP binding"/>
    <property type="evidence" value="ECO:0007669"/>
    <property type="project" value="UniProtKB-KW"/>
</dbReference>
<evidence type="ECO:0000256" key="4">
    <source>
        <dbReference type="ARBA" id="ARBA00022692"/>
    </source>
</evidence>
<dbReference type="GO" id="GO:0140359">
    <property type="term" value="F:ABC-type transporter activity"/>
    <property type="evidence" value="ECO:0007669"/>
    <property type="project" value="InterPro"/>
</dbReference>
<evidence type="ECO:0000256" key="1">
    <source>
        <dbReference type="ARBA" id="ARBA00004429"/>
    </source>
</evidence>
<dbReference type="InterPro" id="IPR017871">
    <property type="entry name" value="ABC_transporter-like_CS"/>
</dbReference>
<protein>
    <submittedName>
        <fullName evidence="13">ABC transporter, ATP-binding protein</fullName>
    </submittedName>
</protein>
<dbReference type="InterPro" id="IPR003593">
    <property type="entry name" value="AAA+_ATPase"/>
</dbReference>
<dbReference type="EMBL" id="AWEZ01000064">
    <property type="protein sequence ID" value="ERL06540.1"/>
    <property type="molecule type" value="Genomic_DNA"/>
</dbReference>
<dbReference type="STRING" id="1125712.HMPREF1316_1350"/>
<proteinExistence type="inferred from homology"/>
<evidence type="ECO:0000259" key="11">
    <source>
        <dbReference type="PROSITE" id="PS50893"/>
    </source>
</evidence>
<dbReference type="PANTHER" id="PTHR24221:SF397">
    <property type="entry name" value="ABC TRANSPORTER, ATP-BINDING TRANSMEMBRANE PROTEIN"/>
    <property type="match status" value="1"/>
</dbReference>
<feature type="transmembrane region" description="Helical" evidence="10">
    <location>
        <begin position="61"/>
        <end position="78"/>
    </location>
</feature>
<dbReference type="InterPro" id="IPR003439">
    <property type="entry name" value="ABC_transporter-like_ATP-bd"/>
</dbReference>
<dbReference type="OrthoDB" id="9806127at2"/>
<reference evidence="13 14" key="1">
    <citation type="submission" date="2013-08" db="EMBL/GenBank/DDBJ databases">
        <authorList>
            <person name="Durkin A.S."/>
            <person name="Haft D.R."/>
            <person name="McCorrison J."/>
            <person name="Torralba M."/>
            <person name="Gillis M."/>
            <person name="Haft D.H."/>
            <person name="Methe B."/>
            <person name="Sutton G."/>
            <person name="Nelson K.E."/>
        </authorList>
    </citation>
    <scope>NUCLEOTIDE SEQUENCE [LARGE SCALE GENOMIC DNA]</scope>
    <source>
        <strain evidence="13 14">F0195</strain>
    </source>
</reference>
<evidence type="ECO:0000256" key="8">
    <source>
        <dbReference type="ARBA" id="ARBA00023136"/>
    </source>
</evidence>
<dbReference type="FunFam" id="3.40.50.300:FF:000221">
    <property type="entry name" value="Multidrug ABC transporter ATP-binding protein"/>
    <property type="match status" value="1"/>
</dbReference>
<evidence type="ECO:0000256" key="3">
    <source>
        <dbReference type="ARBA" id="ARBA00022475"/>
    </source>
</evidence>
<evidence type="ECO:0000313" key="14">
    <source>
        <dbReference type="Proteomes" id="UP000016638"/>
    </source>
</evidence>
<feature type="transmembrane region" description="Helical" evidence="10">
    <location>
        <begin position="260"/>
        <end position="284"/>
    </location>
</feature>
<evidence type="ECO:0000256" key="10">
    <source>
        <dbReference type="SAM" id="Phobius"/>
    </source>
</evidence>
<feature type="domain" description="ABC transmembrane type-1" evidence="12">
    <location>
        <begin position="23"/>
        <end position="307"/>
    </location>
</feature>
<accession>U2TJ81</accession>
<evidence type="ECO:0000256" key="2">
    <source>
        <dbReference type="ARBA" id="ARBA00022448"/>
    </source>
</evidence>
<keyword evidence="5" id="KW-0547">Nucleotide-binding</keyword>